<dbReference type="PIRSF" id="PIRSF036514">
    <property type="entry name" value="Sm_HSP_B1"/>
    <property type="match status" value="1"/>
</dbReference>
<evidence type="ECO:0000256" key="3">
    <source>
        <dbReference type="RuleBase" id="RU003616"/>
    </source>
</evidence>
<evidence type="ECO:0000259" key="4">
    <source>
        <dbReference type="PROSITE" id="PS01031"/>
    </source>
</evidence>
<dbReference type="GO" id="GO:0009408">
    <property type="term" value="P:response to heat"/>
    <property type="evidence" value="ECO:0007669"/>
    <property type="project" value="TreeGrafter"/>
</dbReference>
<comment type="similarity">
    <text evidence="1 2 3">Belongs to the small heat shock protein (HSP20) family.</text>
</comment>
<evidence type="ECO:0000256" key="2">
    <source>
        <dbReference type="PROSITE-ProRule" id="PRU00285"/>
    </source>
</evidence>
<dbReference type="InterPro" id="IPR055269">
    <property type="entry name" value="Alpha-crystallin/HSP_16"/>
</dbReference>
<dbReference type="GO" id="GO:0005634">
    <property type="term" value="C:nucleus"/>
    <property type="evidence" value="ECO:0007669"/>
    <property type="project" value="TreeGrafter"/>
</dbReference>
<evidence type="ECO:0000313" key="5">
    <source>
        <dbReference type="Proteomes" id="UP000095283"/>
    </source>
</evidence>
<dbReference type="SUPFAM" id="SSF49764">
    <property type="entry name" value="HSP20-like chaperones"/>
    <property type="match status" value="1"/>
</dbReference>
<proteinExistence type="inferred from homology"/>
<dbReference type="PANTHER" id="PTHR45640:SF32">
    <property type="entry name" value="STRESS-INDUCED PROTEIN 1"/>
    <property type="match status" value="1"/>
</dbReference>
<dbReference type="AlphaFoldDB" id="A0A1I7XQD7"/>
<dbReference type="GO" id="GO:0005737">
    <property type="term" value="C:cytoplasm"/>
    <property type="evidence" value="ECO:0007669"/>
    <property type="project" value="TreeGrafter"/>
</dbReference>
<name>A0A1I7XQD7_HETBA</name>
<dbReference type="InterPro" id="IPR001436">
    <property type="entry name" value="Alpha-crystallin/sHSP_animal"/>
</dbReference>
<dbReference type="Pfam" id="PF00011">
    <property type="entry name" value="HSP20"/>
    <property type="match status" value="1"/>
</dbReference>
<evidence type="ECO:0000256" key="1">
    <source>
        <dbReference type="PIRNR" id="PIRNR036514"/>
    </source>
</evidence>
<dbReference type="Proteomes" id="UP000095283">
    <property type="component" value="Unplaced"/>
</dbReference>
<dbReference type="GO" id="GO:0042026">
    <property type="term" value="P:protein refolding"/>
    <property type="evidence" value="ECO:0007669"/>
    <property type="project" value="TreeGrafter"/>
</dbReference>
<organism evidence="5 6">
    <name type="scientific">Heterorhabditis bacteriophora</name>
    <name type="common">Entomopathogenic nematode worm</name>
    <dbReference type="NCBI Taxonomy" id="37862"/>
    <lineage>
        <taxon>Eukaryota</taxon>
        <taxon>Metazoa</taxon>
        <taxon>Ecdysozoa</taxon>
        <taxon>Nematoda</taxon>
        <taxon>Chromadorea</taxon>
        <taxon>Rhabditida</taxon>
        <taxon>Rhabditina</taxon>
        <taxon>Rhabditomorpha</taxon>
        <taxon>Strongyloidea</taxon>
        <taxon>Heterorhabditidae</taxon>
        <taxon>Heterorhabditis</taxon>
    </lineage>
</organism>
<dbReference type="GO" id="GO:0036498">
    <property type="term" value="P:IRE1-mediated unfolded protein response"/>
    <property type="evidence" value="ECO:0007669"/>
    <property type="project" value="TreeGrafter"/>
</dbReference>
<protein>
    <submittedName>
        <fullName evidence="6">SHSP domain-containing protein</fullName>
    </submittedName>
</protein>
<evidence type="ECO:0000313" key="6">
    <source>
        <dbReference type="WBParaSite" id="Hba_19685"/>
    </source>
</evidence>
<dbReference type="PROSITE" id="PS01031">
    <property type="entry name" value="SHSP"/>
    <property type="match status" value="1"/>
</dbReference>
<dbReference type="GO" id="GO:0051082">
    <property type="term" value="F:unfolded protein binding"/>
    <property type="evidence" value="ECO:0007669"/>
    <property type="project" value="TreeGrafter"/>
</dbReference>
<accession>A0A1I7XQD7</accession>
<dbReference type="WBParaSite" id="Hba_19685">
    <property type="protein sequence ID" value="Hba_19685"/>
    <property type="gene ID" value="Hba_19685"/>
</dbReference>
<dbReference type="InterPro" id="IPR002068">
    <property type="entry name" value="A-crystallin/Hsp20_dom"/>
</dbReference>
<keyword evidence="5" id="KW-1185">Reference proteome</keyword>
<sequence>MSLWMTMRPTGRIINRVFDDFFRDFEAMDRAFAPYWRTSNQSSLNIANTTQEVVNDDTKFAVSLDVSHFKPEELRVNLEGRELVIEGNRNKRLMADTRRGWSFLRKWTLPTDADLDAITPSISDKGHLTIEVLKKANENTRRTIPIQPEVTAP</sequence>
<dbReference type="Gene3D" id="2.60.40.790">
    <property type="match status" value="1"/>
</dbReference>
<reference evidence="6" key="1">
    <citation type="submission" date="2016-11" db="UniProtKB">
        <authorList>
            <consortium name="WormBaseParasite"/>
        </authorList>
    </citation>
    <scope>IDENTIFICATION</scope>
</reference>
<dbReference type="InterPro" id="IPR008978">
    <property type="entry name" value="HSP20-like_chaperone"/>
</dbReference>
<dbReference type="CDD" id="cd06526">
    <property type="entry name" value="metazoan_ACD"/>
    <property type="match status" value="1"/>
</dbReference>
<feature type="domain" description="SHSP" evidence="4">
    <location>
        <begin position="42"/>
        <end position="149"/>
    </location>
</feature>
<dbReference type="PANTHER" id="PTHR45640">
    <property type="entry name" value="HEAT SHOCK PROTEIN HSP-12.2-RELATED"/>
    <property type="match status" value="1"/>
</dbReference>